<keyword evidence="7" id="KW-0406">Ion transport</keyword>
<proteinExistence type="predicted"/>
<dbReference type="InterPro" id="IPR001508">
    <property type="entry name" value="Iono_Glu_rcpt_met"/>
</dbReference>
<dbReference type="PRINTS" id="PR00177">
    <property type="entry name" value="NMDARECEPTOR"/>
</dbReference>
<accession>A0AAD9P7C4</accession>
<dbReference type="GO" id="GO:0038023">
    <property type="term" value="F:signaling receptor activity"/>
    <property type="evidence" value="ECO:0007669"/>
    <property type="project" value="InterPro"/>
</dbReference>
<comment type="caution">
    <text evidence="21">The sequence shown here is derived from an EMBL/GenBank/DDBJ whole genome shotgun (WGS) entry which is preliminary data.</text>
</comment>
<keyword evidence="10" id="KW-0325">Glycoprotein</keyword>
<feature type="transmembrane region" description="Helical" evidence="19">
    <location>
        <begin position="23"/>
        <end position="45"/>
    </location>
</feature>
<feature type="disulfide bond" evidence="17">
    <location>
        <begin position="134"/>
        <end position="192"/>
    </location>
</feature>
<dbReference type="SMART" id="SM00079">
    <property type="entry name" value="PBPe"/>
    <property type="match status" value="1"/>
</dbReference>
<dbReference type="CDD" id="cd13714">
    <property type="entry name" value="PBP2_iGluR_Kainate"/>
    <property type="match status" value="1"/>
</dbReference>
<evidence type="ECO:0000313" key="21">
    <source>
        <dbReference type="EMBL" id="KAK2189529.1"/>
    </source>
</evidence>
<evidence type="ECO:0000256" key="3">
    <source>
        <dbReference type="ARBA" id="ARBA00022692"/>
    </source>
</evidence>
<evidence type="ECO:0000256" key="15">
    <source>
        <dbReference type="PIRSR" id="PIRSR601508-1"/>
    </source>
</evidence>
<evidence type="ECO:0000256" key="10">
    <source>
        <dbReference type="ARBA" id="ARBA00023180"/>
    </source>
</evidence>
<dbReference type="Pfam" id="PF00060">
    <property type="entry name" value="Lig_chan"/>
    <property type="match status" value="1"/>
</dbReference>
<dbReference type="Gene3D" id="3.40.190.10">
    <property type="entry name" value="Periplasmic binding protein-like II"/>
    <property type="match status" value="2"/>
</dbReference>
<dbReference type="FunFam" id="3.40.190.10:FF:000060">
    <property type="entry name" value="Glutamate receptor ionotropic, kainate 1"/>
    <property type="match status" value="1"/>
</dbReference>
<keyword evidence="6" id="KW-0770">Synapse</keyword>
<evidence type="ECO:0000256" key="16">
    <source>
        <dbReference type="PIRSR" id="PIRSR601508-2"/>
    </source>
</evidence>
<evidence type="ECO:0000256" key="13">
    <source>
        <dbReference type="ARBA" id="ARBA00023303"/>
    </source>
</evidence>
<evidence type="ECO:0000259" key="20">
    <source>
        <dbReference type="SMART" id="SM00079"/>
    </source>
</evidence>
<dbReference type="InterPro" id="IPR015683">
    <property type="entry name" value="Ionotropic_Glu_rcpt"/>
</dbReference>
<sequence>MSRDPAGSEIVPRAVSTRIISGIWWFFTLIIISSYTANLAAFLTVERMTSPIENADDLSKQTEIKYGPIYGGSTMTFFKTSKIPTYERMWNFMSSAKPSVFVNSTKEGMRRVRQGKFAYLLESTMNEYITQRDCSLMQVGGLLDSKGYGIGTPRGSPFRDLLSDAILKLQEDQILQVLYNKWWKQKGGAGQCDVDDGKQDANSLGFSNVGGVFVVLICGLMLSLVVVIIEFVWKAQKDSAIDKQPLCSQMLTELRFATQCFGSSTRPKTQQRDDPVGLADGSGARLMAPDRTYMTKPPPFPTAPQNQSVFA</sequence>
<dbReference type="Proteomes" id="UP001209878">
    <property type="component" value="Unassembled WGS sequence"/>
</dbReference>
<evidence type="ECO:0000313" key="22">
    <source>
        <dbReference type="Proteomes" id="UP001209878"/>
    </source>
</evidence>
<dbReference type="InterPro" id="IPR001320">
    <property type="entry name" value="Iontro_rcpt_C"/>
</dbReference>
<evidence type="ECO:0000256" key="14">
    <source>
        <dbReference type="ARBA" id="ARBA00034104"/>
    </source>
</evidence>
<keyword evidence="2" id="KW-1003">Cell membrane</keyword>
<feature type="site" description="Interaction with the cone snail toxin Con-ikot-ikot" evidence="16">
    <location>
        <position position="168"/>
    </location>
</feature>
<evidence type="ECO:0000256" key="6">
    <source>
        <dbReference type="ARBA" id="ARBA00023018"/>
    </source>
</evidence>
<keyword evidence="5 19" id="KW-1133">Transmembrane helix</keyword>
<dbReference type="GO" id="GO:0045211">
    <property type="term" value="C:postsynaptic membrane"/>
    <property type="evidence" value="ECO:0007669"/>
    <property type="project" value="UniProtKB-SubCell"/>
</dbReference>
<feature type="transmembrane region" description="Helical" evidence="19">
    <location>
        <begin position="209"/>
        <end position="233"/>
    </location>
</feature>
<keyword evidence="17" id="KW-1015">Disulfide bond</keyword>
<keyword evidence="4" id="KW-0732">Signal</keyword>
<dbReference type="SUPFAM" id="SSF53850">
    <property type="entry name" value="Periplasmic binding protein-like II"/>
    <property type="match status" value="1"/>
</dbReference>
<protein>
    <recommendedName>
        <fullName evidence="20">Ionotropic glutamate receptor C-terminal domain-containing protein</fullName>
    </recommendedName>
</protein>
<evidence type="ECO:0000256" key="7">
    <source>
        <dbReference type="ARBA" id="ARBA00023065"/>
    </source>
</evidence>
<evidence type="ECO:0000256" key="18">
    <source>
        <dbReference type="SAM" id="MobiDB-lite"/>
    </source>
</evidence>
<evidence type="ECO:0000256" key="11">
    <source>
        <dbReference type="ARBA" id="ARBA00023257"/>
    </source>
</evidence>
<feature type="binding site" evidence="15">
    <location>
        <position position="74"/>
    </location>
    <ligand>
        <name>L-glutamate</name>
        <dbReference type="ChEBI" id="CHEBI:29985"/>
    </ligand>
</feature>
<organism evidence="21 22">
    <name type="scientific">Ridgeia piscesae</name>
    <name type="common">Tubeworm</name>
    <dbReference type="NCBI Taxonomy" id="27915"/>
    <lineage>
        <taxon>Eukaryota</taxon>
        <taxon>Metazoa</taxon>
        <taxon>Spiralia</taxon>
        <taxon>Lophotrochozoa</taxon>
        <taxon>Annelida</taxon>
        <taxon>Polychaeta</taxon>
        <taxon>Sedentaria</taxon>
        <taxon>Canalipalpata</taxon>
        <taxon>Sabellida</taxon>
        <taxon>Siboglinidae</taxon>
        <taxon>Ridgeia</taxon>
    </lineage>
</organism>
<feature type="site" description="Crucial to convey clamshell closure to channel opening" evidence="16">
    <location>
        <position position="52"/>
    </location>
</feature>
<feature type="region of interest" description="Disordered" evidence="18">
    <location>
        <begin position="288"/>
        <end position="311"/>
    </location>
</feature>
<feature type="domain" description="Ionotropic glutamate receptor C-terminal" evidence="20">
    <location>
        <begin position="3"/>
        <end position="185"/>
    </location>
</feature>
<feature type="binding site" evidence="15">
    <location>
        <position position="122"/>
    </location>
    <ligand>
        <name>L-glutamate</name>
        <dbReference type="ChEBI" id="CHEBI:29985"/>
    </ligand>
</feature>
<feature type="site" description="Interaction with the cone snail toxin Con-ikot-ikot" evidence="16">
    <location>
        <position position="79"/>
    </location>
</feature>
<dbReference type="GO" id="GO:0015276">
    <property type="term" value="F:ligand-gated monoatomic ion channel activity"/>
    <property type="evidence" value="ECO:0007669"/>
    <property type="project" value="InterPro"/>
</dbReference>
<evidence type="ECO:0000256" key="17">
    <source>
        <dbReference type="PIRSR" id="PIRSR601508-3"/>
    </source>
</evidence>
<keyword evidence="1" id="KW-0813">Transport</keyword>
<evidence type="ECO:0000256" key="19">
    <source>
        <dbReference type="SAM" id="Phobius"/>
    </source>
</evidence>
<evidence type="ECO:0000256" key="1">
    <source>
        <dbReference type="ARBA" id="ARBA00022448"/>
    </source>
</evidence>
<evidence type="ECO:0000256" key="12">
    <source>
        <dbReference type="ARBA" id="ARBA00023286"/>
    </source>
</evidence>
<keyword evidence="11" id="KW-0628">Postsynaptic cell membrane</keyword>
<dbReference type="PANTHER" id="PTHR18966">
    <property type="entry name" value="IONOTROPIC GLUTAMATE RECEPTOR"/>
    <property type="match status" value="1"/>
</dbReference>
<keyword evidence="12" id="KW-1071">Ligand-gated ion channel</keyword>
<keyword evidence="22" id="KW-1185">Reference proteome</keyword>
<evidence type="ECO:0000256" key="5">
    <source>
        <dbReference type="ARBA" id="ARBA00022989"/>
    </source>
</evidence>
<dbReference type="EMBL" id="JAODUO010000103">
    <property type="protein sequence ID" value="KAK2189529.1"/>
    <property type="molecule type" value="Genomic_DNA"/>
</dbReference>
<name>A0AAD9P7C4_RIDPI</name>
<keyword evidence="13" id="KW-0407">Ion channel</keyword>
<feature type="binding site" evidence="15">
    <location>
        <position position="73"/>
    </location>
    <ligand>
        <name>L-glutamate</name>
        <dbReference type="ChEBI" id="CHEBI:29985"/>
    </ligand>
</feature>
<reference evidence="21" key="1">
    <citation type="journal article" date="2023" name="Mol. Biol. Evol.">
        <title>Third-Generation Sequencing Reveals the Adaptive Role of the Epigenome in Three Deep-Sea Polychaetes.</title>
        <authorList>
            <person name="Perez M."/>
            <person name="Aroh O."/>
            <person name="Sun Y."/>
            <person name="Lan Y."/>
            <person name="Juniper S.K."/>
            <person name="Young C.R."/>
            <person name="Angers B."/>
            <person name="Qian P.Y."/>
        </authorList>
    </citation>
    <scope>NUCLEOTIDE SEQUENCE</scope>
    <source>
        <strain evidence="21">R07B-5</strain>
    </source>
</reference>
<comment type="subcellular location">
    <subcellularLocation>
        <location evidence="14">Postsynaptic cell membrane</location>
        <topology evidence="14">Multi-pass membrane protein</topology>
    </subcellularLocation>
</comment>
<evidence type="ECO:0000256" key="2">
    <source>
        <dbReference type="ARBA" id="ARBA00022475"/>
    </source>
</evidence>
<evidence type="ECO:0000256" key="4">
    <source>
        <dbReference type="ARBA" id="ARBA00022729"/>
    </source>
</evidence>
<gene>
    <name evidence="21" type="ORF">NP493_103g02037</name>
</gene>
<keyword evidence="8 19" id="KW-0472">Membrane</keyword>
<dbReference type="AlphaFoldDB" id="A0AAD9P7C4"/>
<evidence type="ECO:0000256" key="8">
    <source>
        <dbReference type="ARBA" id="ARBA00023136"/>
    </source>
</evidence>
<evidence type="ECO:0000256" key="9">
    <source>
        <dbReference type="ARBA" id="ARBA00023170"/>
    </source>
</evidence>
<keyword evidence="9" id="KW-0675">Receptor</keyword>
<keyword evidence="3 19" id="KW-0812">Transmembrane</keyword>